<evidence type="ECO:0000259" key="1">
    <source>
        <dbReference type="Pfam" id="PF12146"/>
    </source>
</evidence>
<dbReference type="Proteomes" id="UP001197875">
    <property type="component" value="Unassembled WGS sequence"/>
</dbReference>
<dbReference type="InterPro" id="IPR052920">
    <property type="entry name" value="DNA-binding_regulatory"/>
</dbReference>
<gene>
    <name evidence="2" type="ORF">LKD71_08815</name>
</gene>
<comment type="caution">
    <text evidence="2">The sequence shown here is derived from an EMBL/GenBank/DDBJ whole genome shotgun (WGS) entry which is preliminary data.</text>
</comment>
<keyword evidence="3" id="KW-1185">Reference proteome</keyword>
<dbReference type="Pfam" id="PF12146">
    <property type="entry name" value="Hydrolase_4"/>
    <property type="match status" value="1"/>
</dbReference>
<dbReference type="InterPro" id="IPR029058">
    <property type="entry name" value="AB_hydrolase_fold"/>
</dbReference>
<dbReference type="EMBL" id="JAJEPR010000012">
    <property type="protein sequence ID" value="MCC2189904.1"/>
    <property type="molecule type" value="Genomic_DNA"/>
</dbReference>
<dbReference type="AlphaFoldDB" id="A0AAE3DT36"/>
<evidence type="ECO:0000313" key="2">
    <source>
        <dbReference type="EMBL" id="MCC2189904.1"/>
    </source>
</evidence>
<dbReference type="RefSeq" id="WP_227615123.1">
    <property type="nucleotide sequence ID" value="NZ_JAJEPR010000012.1"/>
</dbReference>
<proteinExistence type="predicted"/>
<feature type="domain" description="Serine aminopeptidase S33" evidence="1">
    <location>
        <begin position="91"/>
        <end position="195"/>
    </location>
</feature>
<name>A0AAE3DT36_9FIRM</name>
<dbReference type="Gene3D" id="3.40.50.1820">
    <property type="entry name" value="alpha/beta hydrolase"/>
    <property type="match status" value="1"/>
</dbReference>
<dbReference type="SUPFAM" id="SSF53474">
    <property type="entry name" value="alpha/beta-Hydrolases"/>
    <property type="match status" value="1"/>
</dbReference>
<dbReference type="PANTHER" id="PTHR43358">
    <property type="entry name" value="ALPHA/BETA-HYDROLASE"/>
    <property type="match status" value="1"/>
</dbReference>
<protein>
    <submittedName>
        <fullName evidence="2">Alpha/beta hydrolase</fullName>
    </submittedName>
</protein>
<dbReference type="InterPro" id="IPR022742">
    <property type="entry name" value="Hydrolase_4"/>
</dbReference>
<accession>A0AAE3DT36</accession>
<organism evidence="2 3">
    <name type="scientific">Fusicatenibacter faecihominis</name>
    <dbReference type="NCBI Taxonomy" id="2881276"/>
    <lineage>
        <taxon>Bacteria</taxon>
        <taxon>Bacillati</taxon>
        <taxon>Bacillota</taxon>
        <taxon>Clostridia</taxon>
        <taxon>Lachnospirales</taxon>
        <taxon>Lachnospiraceae</taxon>
        <taxon>Fusicatenibacter</taxon>
    </lineage>
</organism>
<keyword evidence="2" id="KW-0378">Hydrolase</keyword>
<sequence>MKKKNIILGVLVAGTAAAFTGAGAVFHNIIVRKKQEPTDIIVAPDAVNGAERKQLWTESNCWLNERGSEKVSIQSFDGLILRGEFFEGEGEPDSTVLLVHGYRCNRRREYAAIARFYLEAGYNVLLVDNRAHGESDGRYIGFGILDREDCYRWVRFLDDRFDGKQNIFLHGISMGAATVLMASNLCLPMSVRGIVEDCGFTSPEEEFQHVLKQSGKGYLSRPLIWLTNLFCKALAGYGFSDFSSNDCIAESRLPVLVIHGEKDDFVPTGMGKKIYQAAAGEKEIWIAKGAGHAESYYLHREEYEHKVLGFFHRSIEADAYAED</sequence>
<dbReference type="GO" id="GO:0016787">
    <property type="term" value="F:hydrolase activity"/>
    <property type="evidence" value="ECO:0007669"/>
    <property type="project" value="UniProtKB-KW"/>
</dbReference>
<reference evidence="2 3" key="1">
    <citation type="submission" date="2021-10" db="EMBL/GenBank/DDBJ databases">
        <title>Anaerobic single-cell dispensing facilitates the cultivation of human gut bacteria.</title>
        <authorList>
            <person name="Afrizal A."/>
        </authorList>
    </citation>
    <scope>NUCLEOTIDE SEQUENCE [LARGE SCALE GENOMIC DNA]</scope>
    <source>
        <strain evidence="2 3">CLA-AA-H277</strain>
    </source>
</reference>
<dbReference type="PANTHER" id="PTHR43358:SF4">
    <property type="entry name" value="ALPHA_BETA HYDROLASE FOLD-1 DOMAIN-CONTAINING PROTEIN"/>
    <property type="match status" value="1"/>
</dbReference>
<evidence type="ECO:0000313" key="3">
    <source>
        <dbReference type="Proteomes" id="UP001197875"/>
    </source>
</evidence>